<feature type="transmembrane region" description="Helical" evidence="8">
    <location>
        <begin position="1408"/>
        <end position="1426"/>
    </location>
</feature>
<feature type="compositionally biased region" description="Polar residues" evidence="7">
    <location>
        <begin position="113"/>
        <end position="131"/>
    </location>
</feature>
<dbReference type="InterPro" id="IPR011252">
    <property type="entry name" value="Fibrogen-bd_dom1"/>
</dbReference>
<dbReference type="InterPro" id="IPR008454">
    <property type="entry name" value="Collagen-bd_Cna-like_B-typ_dom"/>
</dbReference>
<reference evidence="14" key="1">
    <citation type="journal article" date="2019" name="Int. J. Syst. Evol. Microbiol.">
        <title>The Global Catalogue of Microorganisms (GCM) 10K type strain sequencing project: providing services to taxonomists for standard genome sequencing and annotation.</title>
        <authorList>
            <consortium name="The Broad Institute Genomics Platform"/>
            <consortium name="The Broad Institute Genome Sequencing Center for Infectious Disease"/>
            <person name="Wu L."/>
            <person name="Ma J."/>
        </authorList>
    </citation>
    <scope>NUCLEOTIDE SEQUENCE [LARGE SCALE GENOMIC DNA]</scope>
    <source>
        <strain evidence="14">CCM 8933</strain>
    </source>
</reference>
<dbReference type="SUPFAM" id="SSF49478">
    <property type="entry name" value="Cna protein B-type domain"/>
    <property type="match status" value="8"/>
</dbReference>
<evidence type="ECO:0000259" key="12">
    <source>
        <dbReference type="Pfam" id="PF17961"/>
    </source>
</evidence>
<keyword evidence="14" id="KW-1185">Reference proteome</keyword>
<dbReference type="InterPro" id="IPR013783">
    <property type="entry name" value="Ig-like_fold"/>
</dbReference>
<dbReference type="RefSeq" id="WP_137627327.1">
    <property type="nucleotide sequence ID" value="NZ_BJDJ01000001.1"/>
</dbReference>
<comment type="caution">
    <text evidence="13">The sequence shown here is derived from an EMBL/GenBank/DDBJ whole genome shotgun (WGS) entry which is preliminary data.</text>
</comment>
<evidence type="ECO:0000259" key="10">
    <source>
        <dbReference type="Pfam" id="PF05738"/>
    </source>
</evidence>
<dbReference type="Gene3D" id="2.60.40.10">
    <property type="entry name" value="Immunoglobulins"/>
    <property type="match status" value="4"/>
</dbReference>
<evidence type="ECO:0000256" key="4">
    <source>
        <dbReference type="ARBA" id="ARBA00022525"/>
    </source>
</evidence>
<feature type="signal peptide" evidence="9">
    <location>
        <begin position="1"/>
        <end position="24"/>
    </location>
</feature>
<dbReference type="InterPro" id="IPR041171">
    <property type="entry name" value="SDR_Ig"/>
</dbReference>
<feature type="domain" description="CNA-B" evidence="10">
    <location>
        <begin position="1095"/>
        <end position="1181"/>
    </location>
</feature>
<keyword evidence="4" id="KW-0964">Secreted</keyword>
<dbReference type="InterPro" id="IPR008966">
    <property type="entry name" value="Adhesion_dom_sf"/>
</dbReference>
<feature type="domain" description="SpaA-like prealbumin fold" evidence="11">
    <location>
        <begin position="513"/>
        <end position="590"/>
    </location>
</feature>
<evidence type="ECO:0000256" key="1">
    <source>
        <dbReference type="ARBA" id="ARBA00004168"/>
    </source>
</evidence>
<feature type="compositionally biased region" description="Low complexity" evidence="7">
    <location>
        <begin position="35"/>
        <end position="48"/>
    </location>
</feature>
<feature type="compositionally biased region" description="Low complexity" evidence="7">
    <location>
        <begin position="97"/>
        <end position="108"/>
    </location>
</feature>
<feature type="domain" description="SpaA-like prealbumin fold" evidence="11">
    <location>
        <begin position="713"/>
        <end position="795"/>
    </location>
</feature>
<keyword evidence="8" id="KW-0812">Transmembrane</keyword>
<evidence type="ECO:0000256" key="9">
    <source>
        <dbReference type="SAM" id="SignalP"/>
    </source>
</evidence>
<feature type="domain" description="SpaA-like prealbumin fold" evidence="11">
    <location>
        <begin position="899"/>
        <end position="984"/>
    </location>
</feature>
<dbReference type="Proteomes" id="UP001596282">
    <property type="component" value="Unassembled WGS sequence"/>
</dbReference>
<sequence>MRLKTILAGTATLLTLLAANTAKADTTKATTTATTAANTTATSSAKATSESQVTLRSGSTTTESTASDTSANDDQTASSTTSSSTGDQPATDQDGNAAISSSSHSASADETDSGSTVTDVNVDESTQNQGSTTKPTTNATSSTPTSTTTANQPATQTTNATDTTVVTASDNVVDTTASQTTQTATTTQVQAKSAAATTANQQTTTKMYSAVTTSLKGTGALTSGTLAFSNFKALMAKATVVVTGLTADDATITDTTGNTYTTSETLDAYSHYIVKYAWSIPDGEVINDGDSVTITLPSNTKATAADFDVTDFMTGEVIGTAVADENAQTATLTFNDYYATNPGDSRKGNLLFYVSGTTTSAGDSTFKINKIGWVDGTNKTTGYWQMIINPFADTWHSVTVVDNMGLYQTYNQDMWVETGIYNDDNSNFVATAKLVAGTDYTLTTDGNVLTLTFLTPVTTAINIEYTATLQPNHFYINSAVLNYTPATGVPGIANVNATAAQGGSGAADSLIGSALLTKTDATTGNPVVGAVYSLYASDGTTLLRSGLTTDAQGQLTIGSLVSGDYVLKETRAPDDYALNPTAVTFTVPAPSNLSADEPTSNIVVPVATTDATVERTAVKVTKQWVAVPTGTTTPSVTVTLYRQSSAVSLSATTQTLTLTAANQYQGTFSNLPVTDNYGNPYTYTVVETPVAGYVSTQTTSGDTVTLTNTYQYGSLTVTKVGSDDSATGLAGATFTLLDNAGQIIATQTTGSTGSLIFAGLQQGVYTLHETTAPAGYQLAADQTVTIDETTQYNVALTVVDQKIDQTTITVNKHWAGLTANTVTPAVTITLMANDTSTGQTLTLTNANGYTGQFTDLDTTDVTGTAITYTVVETPVTGYTTTGGTIVNGVADFTNTLQTGSLVVTKVDQQTQATLANATFSLVDRTGQTIAAQTTDATGQATFTGLATGQYTLHELTAPTGYDLAADQAVTIDATASAPVTITVADTKTVVPTTTLTVNKHWAETTATTVTPSVTVTLYANGTSTGQTLTLSVATHYTGQFTDLAVADTQGQTIQYTIVETPVVGYQLTSNTVVDGVADLTNTLITTPVTPTTTLTVNKHWAGVTATTVTPAVTVTLYANGTATGQTLMLTKANGYTSQFSDLAVTDAAGQTIQYTVVETPVAGYTLTAQTTTNGSVDLTNTLVTTPVTPTGSLTVIKVDDQTQAKLAGATFKVVNAAGQTVATGTTDVSGQVSFTDLTAGTYQVIETVAPAGYTLNATATTITVSAEQAQLVTIADTKLPVTPVDPIDPVEPTVPVDPTEPSTPDVITPTTPSVPNTPAKPTVPTVKVIVNHVGQSTFGEYAGGITPDQPTPATAKQTLVKLTPTPVATRQLTAQADHLQGASQLQAPVKTTSKMTTLPQTNDKPSRWAWLGWLSLVILSLGYGLIKQRAN</sequence>
<feature type="domain" description="CNA-B" evidence="10">
    <location>
        <begin position="808"/>
        <end position="888"/>
    </location>
</feature>
<keyword evidence="3" id="KW-0134">Cell wall</keyword>
<gene>
    <name evidence="13" type="ORF">ACFP5Y_14425</name>
</gene>
<dbReference type="InterPro" id="IPR041033">
    <property type="entry name" value="SpaA_PFL_dom_1"/>
</dbReference>
<feature type="domain" description="SpaA-like prealbumin fold" evidence="11">
    <location>
        <begin position="1191"/>
        <end position="1277"/>
    </location>
</feature>
<accession>A0ABW1S4F0</accession>
<feature type="region of interest" description="Disordered" evidence="7">
    <location>
        <begin position="35"/>
        <end position="163"/>
    </location>
</feature>
<dbReference type="Gene3D" id="2.60.40.1280">
    <property type="match status" value="1"/>
</dbReference>
<feature type="domain" description="CNA-B" evidence="10">
    <location>
        <begin position="996"/>
        <end position="1082"/>
    </location>
</feature>
<feature type="domain" description="CNA-B" evidence="10">
    <location>
        <begin position="618"/>
        <end position="709"/>
    </location>
</feature>
<evidence type="ECO:0000256" key="3">
    <source>
        <dbReference type="ARBA" id="ARBA00022512"/>
    </source>
</evidence>
<keyword evidence="8" id="KW-0472">Membrane</keyword>
<dbReference type="Pfam" id="PF05738">
    <property type="entry name" value="Cna_B"/>
    <property type="match status" value="4"/>
</dbReference>
<evidence type="ECO:0000256" key="5">
    <source>
        <dbReference type="ARBA" id="ARBA00022729"/>
    </source>
</evidence>
<feature type="chain" id="PRO_5045181719" evidence="9">
    <location>
        <begin position="25"/>
        <end position="1431"/>
    </location>
</feature>
<evidence type="ECO:0000256" key="2">
    <source>
        <dbReference type="ARBA" id="ARBA00007257"/>
    </source>
</evidence>
<comment type="similarity">
    <text evidence="2">Belongs to the serine-aspartate repeat-containing protein (SDr) family.</text>
</comment>
<evidence type="ECO:0000259" key="11">
    <source>
        <dbReference type="Pfam" id="PF17802"/>
    </source>
</evidence>
<evidence type="ECO:0000313" key="14">
    <source>
        <dbReference type="Proteomes" id="UP001596282"/>
    </source>
</evidence>
<dbReference type="PANTHER" id="PTHR36108:SF13">
    <property type="entry name" value="COLOSSIN-B-RELATED"/>
    <property type="match status" value="1"/>
</dbReference>
<dbReference type="Pfam" id="PF17802">
    <property type="entry name" value="SpaA"/>
    <property type="match status" value="4"/>
</dbReference>
<evidence type="ECO:0000256" key="6">
    <source>
        <dbReference type="ARBA" id="ARBA00023088"/>
    </source>
</evidence>
<dbReference type="SUPFAM" id="SSF49401">
    <property type="entry name" value="Bacterial adhesins"/>
    <property type="match status" value="2"/>
</dbReference>
<feature type="compositionally biased region" description="Low complexity" evidence="7">
    <location>
        <begin position="59"/>
        <end position="85"/>
    </location>
</feature>
<feature type="domain" description="SDR-like Ig" evidence="12">
    <location>
        <begin position="266"/>
        <end position="342"/>
    </location>
</feature>
<keyword evidence="5 9" id="KW-0732">Signal</keyword>
<feature type="region of interest" description="Disordered" evidence="7">
    <location>
        <begin position="1283"/>
        <end position="1320"/>
    </location>
</feature>
<keyword evidence="8" id="KW-1133">Transmembrane helix</keyword>
<dbReference type="Gene3D" id="2.60.40.1140">
    <property type="entry name" value="Collagen-binding surface protein Cna, B-type domain"/>
    <property type="match status" value="4"/>
</dbReference>
<evidence type="ECO:0000256" key="8">
    <source>
        <dbReference type="SAM" id="Phobius"/>
    </source>
</evidence>
<evidence type="ECO:0000256" key="7">
    <source>
        <dbReference type="SAM" id="MobiDB-lite"/>
    </source>
</evidence>
<feature type="compositionally biased region" description="Polar residues" evidence="7">
    <location>
        <begin position="49"/>
        <end position="58"/>
    </location>
</feature>
<feature type="compositionally biased region" description="Low complexity" evidence="7">
    <location>
        <begin position="1283"/>
        <end position="1306"/>
    </location>
</feature>
<feature type="compositionally biased region" description="Low complexity" evidence="7">
    <location>
        <begin position="132"/>
        <end position="163"/>
    </location>
</feature>
<dbReference type="EMBL" id="JBHSSC010000045">
    <property type="protein sequence ID" value="MFC6182430.1"/>
    <property type="molecule type" value="Genomic_DNA"/>
</dbReference>
<dbReference type="CDD" id="cd00222">
    <property type="entry name" value="CollagenBindB"/>
    <property type="match status" value="4"/>
</dbReference>
<name>A0ABW1S4F0_9LACO</name>
<proteinExistence type="inferred from homology"/>
<protein>
    <submittedName>
        <fullName evidence="13">SpaA isopeptide-forming pilin-related protein</fullName>
    </submittedName>
</protein>
<organism evidence="13 14">
    <name type="scientific">Lactiplantibacillus daowaiensis</name>
    <dbReference type="NCBI Taxonomy" id="2559918"/>
    <lineage>
        <taxon>Bacteria</taxon>
        <taxon>Bacillati</taxon>
        <taxon>Bacillota</taxon>
        <taxon>Bacilli</taxon>
        <taxon>Lactobacillales</taxon>
        <taxon>Lactobacillaceae</taxon>
        <taxon>Lactiplantibacillus</taxon>
    </lineage>
</organism>
<evidence type="ECO:0000313" key="13">
    <source>
        <dbReference type="EMBL" id="MFC6182430.1"/>
    </source>
</evidence>
<comment type="subcellular location">
    <subcellularLocation>
        <location evidence="1">Secreted</location>
        <location evidence="1">Cell wall</location>
        <topology evidence="1">Peptidoglycan-anchor</topology>
    </subcellularLocation>
</comment>
<dbReference type="Pfam" id="PF17961">
    <property type="entry name" value="Big_8"/>
    <property type="match status" value="1"/>
</dbReference>
<keyword evidence="6" id="KW-0572">Peptidoglycan-anchor</keyword>
<dbReference type="PANTHER" id="PTHR36108">
    <property type="entry name" value="COLOSSIN-B-RELATED"/>
    <property type="match status" value="1"/>
</dbReference>